<feature type="binding site" evidence="8">
    <location>
        <begin position="12"/>
        <end position="18"/>
    </location>
    <ligand>
        <name>GTP</name>
        <dbReference type="ChEBI" id="CHEBI:37565"/>
    </ligand>
</feature>
<evidence type="ECO:0000256" key="10">
    <source>
        <dbReference type="RuleBase" id="RU000520"/>
    </source>
</evidence>
<dbReference type="InterPro" id="IPR042110">
    <property type="entry name" value="Adenylosuccinate_synth_dom2"/>
</dbReference>
<feature type="binding site" description="in other chain" evidence="8">
    <location>
        <begin position="38"/>
        <end position="41"/>
    </location>
    <ligand>
        <name>IMP</name>
        <dbReference type="ChEBI" id="CHEBI:58053"/>
        <note>ligand shared between dimeric partners</note>
    </ligand>
</feature>
<organism evidence="11 12">
    <name type="scientific">Candidatus Saccharicenans subterraneus</name>
    <dbReference type="NCBI Taxonomy" id="2508984"/>
    <lineage>
        <taxon>Bacteria</taxon>
        <taxon>Candidatus Aminicenantota</taxon>
        <taxon>Candidatus Aminicenantia</taxon>
        <taxon>Candidatus Aminicenantales</taxon>
        <taxon>Candidatus Saccharicenantaceae</taxon>
        <taxon>Candidatus Saccharicenans</taxon>
    </lineage>
</organism>
<dbReference type="AlphaFoldDB" id="A0A3E2BLA2"/>
<comment type="function">
    <text evidence="8">Plays an important role in the de novo pathway of purine nucleotide biosynthesis. Catalyzes the first committed step in the biosynthesis of AMP from IMP.</text>
</comment>
<dbReference type="InterPro" id="IPR027417">
    <property type="entry name" value="P-loop_NTPase"/>
</dbReference>
<dbReference type="SUPFAM" id="SSF52540">
    <property type="entry name" value="P-loop containing nucleoside triphosphate hydrolases"/>
    <property type="match status" value="1"/>
</dbReference>
<dbReference type="GO" id="GO:0000287">
    <property type="term" value="F:magnesium ion binding"/>
    <property type="evidence" value="ECO:0007669"/>
    <property type="project" value="UniProtKB-UniRule"/>
</dbReference>
<dbReference type="Proteomes" id="UP000257323">
    <property type="component" value="Unassembled WGS sequence"/>
</dbReference>
<accession>A0A3E2BLA2</accession>
<feature type="binding site" description="in other chain" evidence="8">
    <location>
        <position position="130"/>
    </location>
    <ligand>
        <name>IMP</name>
        <dbReference type="ChEBI" id="CHEBI:58053"/>
        <note>ligand shared between dimeric partners</note>
    </ligand>
</feature>
<evidence type="ECO:0000256" key="7">
    <source>
        <dbReference type="ARBA" id="ARBA00023134"/>
    </source>
</evidence>
<proteinExistence type="inferred from homology"/>
<evidence type="ECO:0000256" key="4">
    <source>
        <dbReference type="ARBA" id="ARBA00022741"/>
    </source>
</evidence>
<keyword evidence="3 8" id="KW-0479">Metal-binding</keyword>
<comment type="cofactor">
    <cofactor evidence="8">
        <name>Mg(2+)</name>
        <dbReference type="ChEBI" id="CHEBI:18420"/>
    </cofactor>
    <text evidence="8">Binds 1 Mg(2+) ion per subunit.</text>
</comment>
<evidence type="ECO:0000256" key="1">
    <source>
        <dbReference type="ARBA" id="ARBA00011738"/>
    </source>
</evidence>
<evidence type="ECO:0000313" key="11">
    <source>
        <dbReference type="EMBL" id="RFT15520.1"/>
    </source>
</evidence>
<feature type="binding site" evidence="8">
    <location>
        <begin position="40"/>
        <end position="42"/>
    </location>
    <ligand>
        <name>GTP</name>
        <dbReference type="ChEBI" id="CHEBI:37565"/>
    </ligand>
</feature>
<comment type="subunit">
    <text evidence="1 8">Homodimer.</text>
</comment>
<dbReference type="NCBIfam" id="TIGR00184">
    <property type="entry name" value="purA"/>
    <property type="match status" value="1"/>
</dbReference>
<feature type="binding site" evidence="8">
    <location>
        <begin position="299"/>
        <end position="305"/>
    </location>
    <ligand>
        <name>substrate</name>
    </ligand>
</feature>
<feature type="binding site" evidence="8">
    <location>
        <begin position="413"/>
        <end position="415"/>
    </location>
    <ligand>
        <name>GTP</name>
        <dbReference type="ChEBI" id="CHEBI:37565"/>
    </ligand>
</feature>
<comment type="caution">
    <text evidence="11">The sequence shown here is derived from an EMBL/GenBank/DDBJ whole genome shotgun (WGS) entry which is preliminary data.</text>
</comment>
<keyword evidence="2 8" id="KW-0436">Ligase</keyword>
<feature type="binding site" evidence="8">
    <location>
        <begin position="331"/>
        <end position="333"/>
    </location>
    <ligand>
        <name>GTP</name>
        <dbReference type="ChEBI" id="CHEBI:37565"/>
    </ligand>
</feature>
<dbReference type="GO" id="GO:0044208">
    <property type="term" value="P:'de novo' AMP biosynthetic process"/>
    <property type="evidence" value="ECO:0007669"/>
    <property type="project" value="UniProtKB-UniRule"/>
</dbReference>
<dbReference type="GO" id="GO:0005737">
    <property type="term" value="C:cytoplasm"/>
    <property type="evidence" value="ECO:0007669"/>
    <property type="project" value="UniProtKB-SubCell"/>
</dbReference>
<dbReference type="CDD" id="cd03108">
    <property type="entry name" value="AdSS"/>
    <property type="match status" value="1"/>
</dbReference>
<dbReference type="NCBIfam" id="NF002223">
    <property type="entry name" value="PRK01117.1"/>
    <property type="match status" value="1"/>
</dbReference>
<dbReference type="FunFam" id="1.10.300.10:FF:000001">
    <property type="entry name" value="Adenylosuccinate synthetase"/>
    <property type="match status" value="1"/>
</dbReference>
<evidence type="ECO:0000256" key="3">
    <source>
        <dbReference type="ARBA" id="ARBA00022723"/>
    </source>
</evidence>
<feature type="binding site" evidence="8">
    <location>
        <position position="305"/>
    </location>
    <ligand>
        <name>GTP</name>
        <dbReference type="ChEBI" id="CHEBI:37565"/>
    </ligand>
</feature>
<comment type="catalytic activity">
    <reaction evidence="8 10">
        <text>IMP + L-aspartate + GTP = N(6)-(1,2-dicarboxyethyl)-AMP + GDP + phosphate + 2 H(+)</text>
        <dbReference type="Rhea" id="RHEA:15753"/>
        <dbReference type="ChEBI" id="CHEBI:15378"/>
        <dbReference type="ChEBI" id="CHEBI:29991"/>
        <dbReference type="ChEBI" id="CHEBI:37565"/>
        <dbReference type="ChEBI" id="CHEBI:43474"/>
        <dbReference type="ChEBI" id="CHEBI:57567"/>
        <dbReference type="ChEBI" id="CHEBI:58053"/>
        <dbReference type="ChEBI" id="CHEBI:58189"/>
        <dbReference type="EC" id="6.3.4.4"/>
    </reaction>
</comment>
<evidence type="ECO:0000256" key="6">
    <source>
        <dbReference type="ARBA" id="ARBA00022842"/>
    </source>
</evidence>
<evidence type="ECO:0000256" key="9">
    <source>
        <dbReference type="PROSITE-ProRule" id="PRU10134"/>
    </source>
</evidence>
<dbReference type="GO" id="GO:0004019">
    <property type="term" value="F:adenylosuccinate synthase activity"/>
    <property type="evidence" value="ECO:0007669"/>
    <property type="project" value="UniProtKB-UniRule"/>
</dbReference>
<comment type="similarity">
    <text evidence="8 10">Belongs to the adenylosuccinate synthetase family.</text>
</comment>
<dbReference type="InterPro" id="IPR042109">
    <property type="entry name" value="Adenylosuccinate_synth_dom1"/>
</dbReference>
<dbReference type="PANTHER" id="PTHR11846">
    <property type="entry name" value="ADENYLOSUCCINATE SYNTHETASE"/>
    <property type="match status" value="1"/>
</dbReference>
<keyword evidence="4 8" id="KW-0547">Nucleotide-binding</keyword>
<evidence type="ECO:0000256" key="8">
    <source>
        <dbReference type="HAMAP-Rule" id="MF_00011"/>
    </source>
</evidence>
<reference evidence="11 12" key="1">
    <citation type="submission" date="2018-08" db="EMBL/GenBank/DDBJ databases">
        <title>Genome analysis of the thermophilic bacterium of the candidate phylum Aminicenantes from deep subsurface aquifer revealed its physiology and ecological role.</title>
        <authorList>
            <person name="Kadnikov V.V."/>
            <person name="Mardanov A.V."/>
            <person name="Beletsky A.V."/>
            <person name="Karnachuk O.V."/>
            <person name="Ravin N.V."/>
        </authorList>
    </citation>
    <scope>NUCLEOTIDE SEQUENCE [LARGE SCALE GENOMIC DNA]</scope>
    <source>
        <strain evidence="11">BY38</strain>
    </source>
</reference>
<feature type="active site" description="Proton acceptor" evidence="8">
    <location>
        <position position="13"/>
    </location>
</feature>
<keyword evidence="8" id="KW-0963">Cytoplasm</keyword>
<evidence type="ECO:0000256" key="5">
    <source>
        <dbReference type="ARBA" id="ARBA00022755"/>
    </source>
</evidence>
<keyword evidence="6 8" id="KW-0460">Magnesium</keyword>
<dbReference type="InterPro" id="IPR042111">
    <property type="entry name" value="Adenylosuccinate_synth_dom3"/>
</dbReference>
<evidence type="ECO:0000256" key="2">
    <source>
        <dbReference type="ARBA" id="ARBA00022598"/>
    </source>
</evidence>
<dbReference type="EMBL" id="QUAH01000008">
    <property type="protein sequence ID" value="RFT15520.1"/>
    <property type="molecule type" value="Genomic_DNA"/>
</dbReference>
<feature type="active site" description="Proton donor" evidence="8">
    <location>
        <position position="41"/>
    </location>
</feature>
<dbReference type="GO" id="GO:0005525">
    <property type="term" value="F:GTP binding"/>
    <property type="evidence" value="ECO:0007669"/>
    <property type="project" value="UniProtKB-UniRule"/>
</dbReference>
<feature type="binding site" evidence="8">
    <location>
        <position position="40"/>
    </location>
    <ligand>
        <name>Mg(2+)</name>
        <dbReference type="ChEBI" id="CHEBI:18420"/>
    </ligand>
</feature>
<keyword evidence="7 8" id="KW-0342">GTP-binding</keyword>
<feature type="binding site" description="in other chain" evidence="8">
    <location>
        <position position="303"/>
    </location>
    <ligand>
        <name>IMP</name>
        <dbReference type="ChEBI" id="CHEBI:58053"/>
        <note>ligand shared between dimeric partners</note>
    </ligand>
</feature>
<dbReference type="EC" id="6.3.4.4" evidence="8 10"/>
<dbReference type="PANTHER" id="PTHR11846:SF0">
    <property type="entry name" value="ADENYLOSUCCINATE SYNTHETASE"/>
    <property type="match status" value="1"/>
</dbReference>
<dbReference type="PROSITE" id="PS01266">
    <property type="entry name" value="ADENYLOSUCCIN_SYN_1"/>
    <property type="match status" value="1"/>
</dbReference>
<evidence type="ECO:0000313" key="12">
    <source>
        <dbReference type="Proteomes" id="UP000257323"/>
    </source>
</evidence>
<name>A0A3E2BLA2_9BACT</name>
<feature type="binding site" evidence="8">
    <location>
        <position position="13"/>
    </location>
    <ligand>
        <name>Mg(2+)</name>
        <dbReference type="ChEBI" id="CHEBI:18420"/>
    </ligand>
</feature>
<dbReference type="SMART" id="SM00788">
    <property type="entry name" value="Adenylsucc_synt"/>
    <property type="match status" value="1"/>
</dbReference>
<feature type="active site" evidence="9">
    <location>
        <position position="141"/>
    </location>
</feature>
<protein>
    <recommendedName>
        <fullName evidence="8 10">Adenylosuccinate synthetase</fullName>
        <shortName evidence="8">AMPSase</shortName>
        <shortName evidence="8">AdSS</shortName>
        <ecNumber evidence="8 10">6.3.4.4</ecNumber>
    </recommendedName>
    <alternativeName>
        <fullName evidence="8">IMP--aspartate ligase</fullName>
    </alternativeName>
</protein>
<dbReference type="Gene3D" id="3.90.170.10">
    <property type="entry name" value="Adenylosuccinate Synthetase, subunit A, domain 3"/>
    <property type="match status" value="1"/>
</dbReference>
<sequence>MANLLVLGTQWGDEGKGKIVDFLAPAFEIIARYQGGHNAGHTVYLRGQKIVLHLIPSGILHPDKVCVIGNGLVVSPQAFFKEIDDLKSLGVEVRPERLLISRSAQVIMPYHPLLEKIAEQSRGDKMIGTTCRGIGPCYEDKAARWGIRVADLLEPEVLKEKIEDSLALKNRIFEAFGFPSLAVGPILDEYKALGEKLAPYVVDVSAYLAKQIRAGKSVLFEGAQGTLLDLDHGTYPFVTSSSCTAGGVCTGLGLSPKEVNAVLGITKAYTTRVGSGPFPTELKDETGARIASKGDEFGATTGRPRRCGWFDAVAVRYACRLNGVDLIALTKPDVLEELTEIRACQAYRYKGSVIKDFPSEPWILEKVEPEYRTFPVWDRSIHRARDFSALPTGFLDYLKWLEDTLETRVGLISTGVDREDIICRRDEFKKILGEKAKVLD</sequence>
<feature type="binding site" description="in other chain" evidence="8">
    <location>
        <position position="239"/>
    </location>
    <ligand>
        <name>IMP</name>
        <dbReference type="ChEBI" id="CHEBI:58053"/>
        <note>ligand shared between dimeric partners</note>
    </ligand>
</feature>
<dbReference type="Pfam" id="PF00709">
    <property type="entry name" value="Adenylsucc_synt"/>
    <property type="match status" value="1"/>
</dbReference>
<comment type="subcellular location">
    <subcellularLocation>
        <location evidence="8">Cytoplasm</location>
    </subcellularLocation>
</comment>
<gene>
    <name evidence="8" type="primary">purA</name>
    <name evidence="11" type="ORF">OP8BY_0168</name>
</gene>
<dbReference type="FunFam" id="3.90.170.10:FF:000001">
    <property type="entry name" value="Adenylosuccinate synthetase"/>
    <property type="match status" value="1"/>
</dbReference>
<dbReference type="Gene3D" id="1.10.300.10">
    <property type="entry name" value="Adenylosuccinate Synthetase, subunit A, domain 2"/>
    <property type="match status" value="1"/>
</dbReference>
<dbReference type="PROSITE" id="PS00513">
    <property type="entry name" value="ADENYLOSUCCIN_SYN_2"/>
    <property type="match status" value="1"/>
</dbReference>
<feature type="binding site" description="in other chain" evidence="8">
    <location>
        <begin position="13"/>
        <end position="16"/>
    </location>
    <ligand>
        <name>IMP</name>
        <dbReference type="ChEBI" id="CHEBI:58053"/>
        <note>ligand shared between dimeric partners</note>
    </ligand>
</feature>
<comment type="pathway">
    <text evidence="8 10">Purine metabolism; AMP biosynthesis via de novo pathway; AMP from IMP: step 1/2.</text>
</comment>
<dbReference type="UniPathway" id="UPA00075">
    <property type="reaction ID" value="UER00335"/>
</dbReference>
<dbReference type="Gene3D" id="3.40.440.10">
    <property type="entry name" value="Adenylosuccinate Synthetase, subunit A, domain 1"/>
    <property type="match status" value="1"/>
</dbReference>
<dbReference type="InterPro" id="IPR018220">
    <property type="entry name" value="Adenylosuccin_syn_GTP-bd"/>
</dbReference>
<feature type="binding site" evidence="8">
    <location>
        <position position="144"/>
    </location>
    <ligand>
        <name>IMP</name>
        <dbReference type="ChEBI" id="CHEBI:58053"/>
        <note>ligand shared between dimeric partners</note>
    </ligand>
</feature>
<feature type="binding site" description="in other chain" evidence="8">
    <location>
        <position position="224"/>
    </location>
    <ligand>
        <name>IMP</name>
        <dbReference type="ChEBI" id="CHEBI:58053"/>
        <note>ligand shared between dimeric partners</note>
    </ligand>
</feature>
<dbReference type="InterPro" id="IPR033128">
    <property type="entry name" value="Adenylosuccin_syn_Lys_AS"/>
</dbReference>
<dbReference type="HAMAP" id="MF_00011">
    <property type="entry name" value="Adenylosucc_synth"/>
    <property type="match status" value="1"/>
</dbReference>
<dbReference type="InterPro" id="IPR001114">
    <property type="entry name" value="Adenylosuccinate_synthetase"/>
</dbReference>
<dbReference type="GO" id="GO:0046040">
    <property type="term" value="P:IMP metabolic process"/>
    <property type="evidence" value="ECO:0007669"/>
    <property type="project" value="TreeGrafter"/>
</dbReference>
<keyword evidence="5 8" id="KW-0658">Purine biosynthesis</keyword>